<organism evidence="2 3">
    <name type="scientific">Hymenobacter aranciens</name>
    <dbReference type="NCBI Taxonomy" id="3063996"/>
    <lineage>
        <taxon>Bacteria</taxon>
        <taxon>Pseudomonadati</taxon>
        <taxon>Bacteroidota</taxon>
        <taxon>Cytophagia</taxon>
        <taxon>Cytophagales</taxon>
        <taxon>Hymenobacteraceae</taxon>
        <taxon>Hymenobacter</taxon>
    </lineage>
</organism>
<comment type="caution">
    <text evidence="2">The sequence shown here is derived from an EMBL/GenBank/DDBJ whole genome shotgun (WGS) entry which is preliminary data.</text>
</comment>
<proteinExistence type="predicted"/>
<sequence length="204" mass="22839">MRYLFFILTILAGLVAPAHAQPGRPDSLHRRSWLLPHHVIGQFAGGQGMATVGLGYTSRRRLDLDLLAGYVPRRYSITPMGIFTAKATYSPWLVSLGQSRWQLRPLSAGGMLSYTASKGFNKTWDDKYSTGYYWWSAHTRIGGFVGGRLAYRLSNQSGRPARFISAYYELGTNDLYLVSIWHNIGHLPLRSILTLGVGVKVDLF</sequence>
<dbReference type="EMBL" id="JAUQSY010000017">
    <property type="protein sequence ID" value="MDO7877185.1"/>
    <property type="molecule type" value="Genomic_DNA"/>
</dbReference>
<keyword evidence="1" id="KW-0732">Signal</keyword>
<evidence type="ECO:0008006" key="4">
    <source>
        <dbReference type="Google" id="ProtNLM"/>
    </source>
</evidence>
<reference evidence="2" key="1">
    <citation type="submission" date="2023-07" db="EMBL/GenBank/DDBJ databases">
        <authorList>
            <person name="Kim M.K."/>
        </authorList>
    </citation>
    <scope>NUCLEOTIDE SEQUENCE</scope>
    <source>
        <strain evidence="2">ASUV-10-1</strain>
    </source>
</reference>
<gene>
    <name evidence="2" type="ORF">Q5H93_20735</name>
</gene>
<name>A0ABT9BG03_9BACT</name>
<evidence type="ECO:0000256" key="1">
    <source>
        <dbReference type="SAM" id="SignalP"/>
    </source>
</evidence>
<feature type="chain" id="PRO_5046942484" description="Outer membrane protein beta-barrel domain-containing protein" evidence="1">
    <location>
        <begin position="21"/>
        <end position="204"/>
    </location>
</feature>
<evidence type="ECO:0000313" key="2">
    <source>
        <dbReference type="EMBL" id="MDO7877185.1"/>
    </source>
</evidence>
<dbReference type="RefSeq" id="WP_305008612.1">
    <property type="nucleotide sequence ID" value="NZ_JAUQSY010000017.1"/>
</dbReference>
<feature type="signal peptide" evidence="1">
    <location>
        <begin position="1"/>
        <end position="20"/>
    </location>
</feature>
<dbReference type="Proteomes" id="UP001176429">
    <property type="component" value="Unassembled WGS sequence"/>
</dbReference>
<accession>A0ABT9BG03</accession>
<keyword evidence="3" id="KW-1185">Reference proteome</keyword>
<protein>
    <recommendedName>
        <fullName evidence="4">Outer membrane protein beta-barrel domain-containing protein</fullName>
    </recommendedName>
</protein>
<evidence type="ECO:0000313" key="3">
    <source>
        <dbReference type="Proteomes" id="UP001176429"/>
    </source>
</evidence>